<protein>
    <submittedName>
        <fullName evidence="2">Uncharacterized protein</fullName>
    </submittedName>
</protein>
<keyword evidence="3" id="KW-1185">Reference proteome</keyword>
<keyword evidence="1" id="KW-0472">Membrane</keyword>
<dbReference type="KEGG" id="cprv:CYPRO_0529"/>
<evidence type="ECO:0000256" key="1">
    <source>
        <dbReference type="SAM" id="Phobius"/>
    </source>
</evidence>
<keyword evidence="1" id="KW-0812">Transmembrane</keyword>
<organism evidence="2 3">
    <name type="scientific">Cyclonatronum proteinivorum</name>
    <dbReference type="NCBI Taxonomy" id="1457365"/>
    <lineage>
        <taxon>Bacteria</taxon>
        <taxon>Pseudomonadati</taxon>
        <taxon>Balneolota</taxon>
        <taxon>Balneolia</taxon>
        <taxon>Balneolales</taxon>
        <taxon>Cyclonatronaceae</taxon>
        <taxon>Cyclonatronum</taxon>
    </lineage>
</organism>
<dbReference type="EMBL" id="CP027806">
    <property type="protein sequence ID" value="AXI99813.1"/>
    <property type="molecule type" value="Genomic_DNA"/>
</dbReference>
<dbReference type="RefSeq" id="WP_164682479.1">
    <property type="nucleotide sequence ID" value="NZ_CP027806.1"/>
</dbReference>
<sequence>MTTLVIFMLIATVAGITSIYYYSLKDEPRVNNKTKVEVPTDYDGMGTFSRYINK</sequence>
<name>A0A345UH62_9BACT</name>
<reference evidence="2 3" key="1">
    <citation type="submission" date="2018-03" db="EMBL/GenBank/DDBJ databases">
        <title>Phenotypic and genomic properties of Cyclonatronum proteinivorum gen. nov., sp. nov., a haloalkaliphilic bacteroidete from soda lakes possessing Na+-translocating rhodopsin.</title>
        <authorList>
            <person name="Toshchakov S.V."/>
            <person name="Korzhenkov A."/>
            <person name="Samarov N.I."/>
            <person name="Kublanov I.V."/>
            <person name="Muntyan M.S."/>
            <person name="Sorokin D.Y."/>
        </authorList>
    </citation>
    <scope>NUCLEOTIDE SEQUENCE [LARGE SCALE GENOMIC DNA]</scope>
    <source>
        <strain evidence="2 3">Omega</strain>
    </source>
</reference>
<feature type="transmembrane region" description="Helical" evidence="1">
    <location>
        <begin position="6"/>
        <end position="24"/>
    </location>
</feature>
<dbReference type="Proteomes" id="UP000254808">
    <property type="component" value="Chromosome"/>
</dbReference>
<accession>A0A345UH62</accession>
<keyword evidence="1" id="KW-1133">Transmembrane helix</keyword>
<evidence type="ECO:0000313" key="3">
    <source>
        <dbReference type="Proteomes" id="UP000254808"/>
    </source>
</evidence>
<proteinExistence type="predicted"/>
<gene>
    <name evidence="2" type="ORF">CYPRO_0529</name>
</gene>
<evidence type="ECO:0000313" key="2">
    <source>
        <dbReference type="EMBL" id="AXI99813.1"/>
    </source>
</evidence>
<dbReference type="AlphaFoldDB" id="A0A345UH62"/>